<feature type="compositionally biased region" description="Polar residues" evidence="1">
    <location>
        <begin position="137"/>
        <end position="159"/>
    </location>
</feature>
<evidence type="ECO:0000313" key="2">
    <source>
        <dbReference type="EMBL" id="ORZ35896.1"/>
    </source>
</evidence>
<feature type="region of interest" description="Disordered" evidence="1">
    <location>
        <begin position="1"/>
        <end position="77"/>
    </location>
</feature>
<sequence>MQLNDDNDGKTECAADDGDVSTSTSTLSMPVPLTSTSNHHQHLRPPTPDHFIAVSPPSPPRSRPHRPSPAMIPAPQTDDSIVAHALLSRATSLPHSRASSHHASTLSPPAPVTTTPTPSPPLSSSFTPSNDHHSRVSCWSSGTAPHLSRSGTSVPSAELSSKDHMALAGWSWETSTATESIGTANAYPPPPSAHERQVRLPLTLDDLASGRPVVGHNGHGRRHESAPPVAASVAASDRPFSVWGVR</sequence>
<dbReference type="AlphaFoldDB" id="A0A1Y2HMT5"/>
<name>A0A1Y2HMT5_9FUNG</name>
<gene>
    <name evidence="2" type="ORF">BCR44DRAFT_41942</name>
</gene>
<keyword evidence="3" id="KW-1185">Reference proteome</keyword>
<reference evidence="2 3" key="1">
    <citation type="submission" date="2016-07" db="EMBL/GenBank/DDBJ databases">
        <title>Pervasive Adenine N6-methylation of Active Genes in Fungi.</title>
        <authorList>
            <consortium name="DOE Joint Genome Institute"/>
            <person name="Mondo S.J."/>
            <person name="Dannebaum R.O."/>
            <person name="Kuo R.C."/>
            <person name="Labutti K."/>
            <person name="Haridas S."/>
            <person name="Kuo A."/>
            <person name="Salamov A."/>
            <person name="Ahrendt S.R."/>
            <person name="Lipzen A."/>
            <person name="Sullivan W."/>
            <person name="Andreopoulos W.B."/>
            <person name="Clum A."/>
            <person name="Lindquist E."/>
            <person name="Daum C."/>
            <person name="Ramamoorthy G.K."/>
            <person name="Gryganskyi A."/>
            <person name="Culley D."/>
            <person name="Magnuson J.K."/>
            <person name="James T.Y."/>
            <person name="O'Malley M.A."/>
            <person name="Stajich J.E."/>
            <person name="Spatafora J.W."/>
            <person name="Visel A."/>
            <person name="Grigoriev I.V."/>
        </authorList>
    </citation>
    <scope>NUCLEOTIDE SEQUENCE [LARGE SCALE GENOMIC DNA]</scope>
    <source>
        <strain evidence="2 3">PL171</strain>
    </source>
</reference>
<comment type="caution">
    <text evidence="2">The sequence shown here is derived from an EMBL/GenBank/DDBJ whole genome shotgun (WGS) entry which is preliminary data.</text>
</comment>
<dbReference type="EMBL" id="MCFL01000020">
    <property type="protein sequence ID" value="ORZ35896.1"/>
    <property type="molecule type" value="Genomic_DNA"/>
</dbReference>
<evidence type="ECO:0000256" key="1">
    <source>
        <dbReference type="SAM" id="MobiDB-lite"/>
    </source>
</evidence>
<organism evidence="2 3">
    <name type="scientific">Catenaria anguillulae PL171</name>
    <dbReference type="NCBI Taxonomy" id="765915"/>
    <lineage>
        <taxon>Eukaryota</taxon>
        <taxon>Fungi</taxon>
        <taxon>Fungi incertae sedis</taxon>
        <taxon>Blastocladiomycota</taxon>
        <taxon>Blastocladiomycetes</taxon>
        <taxon>Blastocladiales</taxon>
        <taxon>Catenariaceae</taxon>
        <taxon>Catenaria</taxon>
    </lineage>
</organism>
<accession>A0A1Y2HMT5</accession>
<feature type="compositionally biased region" description="Polar residues" evidence="1">
    <location>
        <begin position="20"/>
        <end position="38"/>
    </location>
</feature>
<evidence type="ECO:0000313" key="3">
    <source>
        <dbReference type="Proteomes" id="UP000193411"/>
    </source>
</evidence>
<dbReference type="Proteomes" id="UP000193411">
    <property type="component" value="Unassembled WGS sequence"/>
</dbReference>
<feature type="compositionally biased region" description="Low complexity" evidence="1">
    <location>
        <begin position="104"/>
        <end position="129"/>
    </location>
</feature>
<proteinExistence type="predicted"/>
<feature type="region of interest" description="Disordered" evidence="1">
    <location>
        <begin position="91"/>
        <end position="160"/>
    </location>
</feature>
<protein>
    <submittedName>
        <fullName evidence="2">Uncharacterized protein</fullName>
    </submittedName>
</protein>